<evidence type="ECO:0000313" key="4">
    <source>
        <dbReference type="EMBL" id="WMS88849.1"/>
    </source>
</evidence>
<evidence type="ECO:0000259" key="3">
    <source>
        <dbReference type="PROSITE" id="PS50110"/>
    </source>
</evidence>
<gene>
    <name evidence="4" type="ORF">Q9312_07995</name>
</gene>
<accession>A0AA51RWL8</accession>
<proteinExistence type="predicted"/>
<dbReference type="InterPro" id="IPR011006">
    <property type="entry name" value="CheY-like_superfamily"/>
</dbReference>
<dbReference type="Gene3D" id="3.40.50.2300">
    <property type="match status" value="1"/>
</dbReference>
<keyword evidence="5" id="KW-1185">Reference proteome</keyword>
<dbReference type="SUPFAM" id="SSF52172">
    <property type="entry name" value="CheY-like"/>
    <property type="match status" value="1"/>
</dbReference>
<dbReference type="InterPro" id="IPR001789">
    <property type="entry name" value="Sig_transdc_resp-reg_receiver"/>
</dbReference>
<dbReference type="EMBL" id="CP133548">
    <property type="protein sequence ID" value="WMS88849.1"/>
    <property type="molecule type" value="Genomic_DNA"/>
</dbReference>
<dbReference type="PROSITE" id="PS50110">
    <property type="entry name" value="RESPONSE_REGULATORY"/>
    <property type="match status" value="1"/>
</dbReference>
<dbReference type="InterPro" id="IPR050595">
    <property type="entry name" value="Bact_response_regulator"/>
</dbReference>
<feature type="modified residue" description="4-aspartylphosphate" evidence="2">
    <location>
        <position position="51"/>
    </location>
</feature>
<dbReference type="AlphaFoldDB" id="A0AA51RWL8"/>
<organism evidence="4 5">
    <name type="scientific">Pleionea litopenaei</name>
    <dbReference type="NCBI Taxonomy" id="3070815"/>
    <lineage>
        <taxon>Bacteria</taxon>
        <taxon>Pseudomonadati</taxon>
        <taxon>Pseudomonadota</taxon>
        <taxon>Gammaproteobacteria</taxon>
        <taxon>Oceanospirillales</taxon>
        <taxon>Pleioneaceae</taxon>
        <taxon>Pleionea</taxon>
    </lineage>
</organism>
<dbReference type="KEGG" id="plei:Q9312_07995"/>
<protein>
    <submittedName>
        <fullName evidence="4">Response regulator</fullName>
    </submittedName>
</protein>
<dbReference type="PANTHER" id="PTHR44591">
    <property type="entry name" value="STRESS RESPONSE REGULATOR PROTEIN 1"/>
    <property type="match status" value="1"/>
</dbReference>
<sequence length="402" mass="45502">MAKILVVDDDPMVRMAHERMLADNYSVDSVDSGNAVFSFFEQNKPDVVLLDVDLPDINGFEVCERLASEGQLAETSVIFVSAHSDIDTRIQAFNSGADDFISKPLDPEELVSKVKVLDERKKSMARIKNDLKDAQQTVLTAMSTSSELGRVMQFVEHSFSLHSTAELMKSSFDLLNALGLSTVMMTEVNRVRDYFSHEGAIKPIEQELLEVLRDKGRFYDFKMRTQVNYSHISLLVKNMPLNDPDRYGRIKDLLPAIVGCINSRLSEIEAQQNVLMQAQELIHSFEVIQMTMRSLTESLGNNQHKATERLHKMVDELQVFIQRLGLEEDQEERVIKYVDDSVEDSLALLDAGETIFTSFENILTHLQETVEKQGKVVERISRDQSSSQNASDVADSLDIELF</sequence>
<dbReference type="RefSeq" id="WP_309204069.1">
    <property type="nucleotide sequence ID" value="NZ_CP133548.1"/>
</dbReference>
<feature type="domain" description="Response regulatory" evidence="3">
    <location>
        <begin position="3"/>
        <end position="118"/>
    </location>
</feature>
<dbReference type="PANTHER" id="PTHR44591:SF3">
    <property type="entry name" value="RESPONSE REGULATORY DOMAIN-CONTAINING PROTEIN"/>
    <property type="match status" value="1"/>
</dbReference>
<dbReference type="Pfam" id="PF00072">
    <property type="entry name" value="Response_reg"/>
    <property type="match status" value="1"/>
</dbReference>
<dbReference type="GO" id="GO:0000160">
    <property type="term" value="P:phosphorelay signal transduction system"/>
    <property type="evidence" value="ECO:0007669"/>
    <property type="project" value="InterPro"/>
</dbReference>
<dbReference type="SMART" id="SM00448">
    <property type="entry name" value="REC"/>
    <property type="match status" value="1"/>
</dbReference>
<evidence type="ECO:0000256" key="2">
    <source>
        <dbReference type="PROSITE-ProRule" id="PRU00169"/>
    </source>
</evidence>
<evidence type="ECO:0000256" key="1">
    <source>
        <dbReference type="ARBA" id="ARBA00022553"/>
    </source>
</evidence>
<evidence type="ECO:0000313" key="5">
    <source>
        <dbReference type="Proteomes" id="UP001239782"/>
    </source>
</evidence>
<reference evidence="4 5" key="1">
    <citation type="submission" date="2023-08" db="EMBL/GenBank/DDBJ databases">
        <title>Pleionea litopenaei sp. nov., isolated from stomach of juvenile Litopenaeus vannamei.</title>
        <authorList>
            <person name="Rho A.M."/>
            <person name="Hwang C.Y."/>
        </authorList>
    </citation>
    <scope>NUCLEOTIDE SEQUENCE [LARGE SCALE GENOMIC DNA]</scope>
    <source>
        <strain evidence="4 5">HL-JVS1</strain>
    </source>
</reference>
<keyword evidence="1 2" id="KW-0597">Phosphoprotein</keyword>
<dbReference type="Proteomes" id="UP001239782">
    <property type="component" value="Chromosome"/>
</dbReference>
<name>A0AA51RWL8_9GAMM</name>